<dbReference type="Proteomes" id="UP000036367">
    <property type="component" value="Unassembled WGS sequence"/>
</dbReference>
<evidence type="ECO:0000313" key="1">
    <source>
        <dbReference type="EMBL" id="KLU03509.1"/>
    </source>
</evidence>
<accession>A0A0J1EDB0</accession>
<dbReference type="EMBL" id="LECT01000036">
    <property type="protein sequence ID" value="KLU03509.1"/>
    <property type="molecule type" value="Genomic_DNA"/>
</dbReference>
<dbReference type="PATRIC" id="fig|595434.4.peg.4182"/>
<name>A0A0J1EDB0_RHOIS</name>
<dbReference type="AlphaFoldDB" id="A0A0J1EDB0"/>
<sequence length="49" mass="5674">MNCRSRIIDLWAFKTFTCGNCASLRGFQKVEFEFDLAPEMRSVSPFIPI</sequence>
<evidence type="ECO:0000313" key="2">
    <source>
        <dbReference type="Proteomes" id="UP000036367"/>
    </source>
</evidence>
<gene>
    <name evidence="1" type="ORF">RISK_004406</name>
</gene>
<dbReference type="STRING" id="595434.RISK_004406"/>
<comment type="caution">
    <text evidence="1">The sequence shown here is derived from an EMBL/GenBank/DDBJ whole genome shotgun (WGS) entry which is preliminary data.</text>
</comment>
<protein>
    <submittedName>
        <fullName evidence="1">Uncharacterized protein</fullName>
    </submittedName>
</protein>
<organism evidence="1 2">
    <name type="scientific">Rhodopirellula islandica</name>
    <dbReference type="NCBI Taxonomy" id="595434"/>
    <lineage>
        <taxon>Bacteria</taxon>
        <taxon>Pseudomonadati</taxon>
        <taxon>Planctomycetota</taxon>
        <taxon>Planctomycetia</taxon>
        <taxon>Pirellulales</taxon>
        <taxon>Pirellulaceae</taxon>
        <taxon>Rhodopirellula</taxon>
    </lineage>
</organism>
<reference evidence="1" key="1">
    <citation type="submission" date="2015-05" db="EMBL/GenBank/DDBJ databases">
        <title>Permanent draft genome of Rhodopirellula islandicus K833.</title>
        <authorList>
            <person name="Kizina J."/>
            <person name="Richter M."/>
            <person name="Glockner F.O."/>
            <person name="Harder J."/>
        </authorList>
    </citation>
    <scope>NUCLEOTIDE SEQUENCE [LARGE SCALE GENOMIC DNA]</scope>
    <source>
        <strain evidence="1">K833</strain>
    </source>
</reference>
<keyword evidence="2" id="KW-1185">Reference proteome</keyword>
<proteinExistence type="predicted"/>